<gene>
    <name evidence="2" type="ORF">BDZ90DRAFT_229814</name>
</gene>
<dbReference type="GeneID" id="37027044"/>
<keyword evidence="3" id="KW-1185">Reference proteome</keyword>
<evidence type="ECO:0000313" key="2">
    <source>
        <dbReference type="EMBL" id="PWN30815.1"/>
    </source>
</evidence>
<name>A0A316V5V9_9BASI</name>
<organism evidence="2 3">
    <name type="scientific">Jaminaea rosea</name>
    <dbReference type="NCBI Taxonomy" id="1569628"/>
    <lineage>
        <taxon>Eukaryota</taxon>
        <taxon>Fungi</taxon>
        <taxon>Dikarya</taxon>
        <taxon>Basidiomycota</taxon>
        <taxon>Ustilaginomycotina</taxon>
        <taxon>Exobasidiomycetes</taxon>
        <taxon>Microstromatales</taxon>
        <taxon>Microstromatales incertae sedis</taxon>
        <taxon>Jaminaea</taxon>
    </lineage>
</organism>
<dbReference type="RefSeq" id="XP_025365427.1">
    <property type="nucleotide sequence ID" value="XM_025505221.1"/>
</dbReference>
<sequence length="75" mass="7886">MSRSAPLSLLALAIRVEVPADGNRLVVRPVGGRRIASLTSCRCPRTDSALVPDQSARTPTVDDLSNPPTPATAHL</sequence>
<dbReference type="Proteomes" id="UP000245884">
    <property type="component" value="Unassembled WGS sequence"/>
</dbReference>
<evidence type="ECO:0000256" key="1">
    <source>
        <dbReference type="SAM" id="MobiDB-lite"/>
    </source>
</evidence>
<dbReference type="AlphaFoldDB" id="A0A316V5V9"/>
<protein>
    <submittedName>
        <fullName evidence="2">Uncharacterized protein</fullName>
    </submittedName>
</protein>
<accession>A0A316V5V9</accession>
<proteinExistence type="predicted"/>
<dbReference type="EMBL" id="KZ819662">
    <property type="protein sequence ID" value="PWN30815.1"/>
    <property type="molecule type" value="Genomic_DNA"/>
</dbReference>
<reference evidence="2 3" key="1">
    <citation type="journal article" date="2018" name="Mol. Biol. Evol.">
        <title>Broad Genomic Sampling Reveals a Smut Pathogenic Ancestry of the Fungal Clade Ustilaginomycotina.</title>
        <authorList>
            <person name="Kijpornyongpan T."/>
            <person name="Mondo S.J."/>
            <person name="Barry K."/>
            <person name="Sandor L."/>
            <person name="Lee J."/>
            <person name="Lipzen A."/>
            <person name="Pangilinan J."/>
            <person name="LaButti K."/>
            <person name="Hainaut M."/>
            <person name="Henrissat B."/>
            <person name="Grigoriev I.V."/>
            <person name="Spatafora J.W."/>
            <person name="Aime M.C."/>
        </authorList>
    </citation>
    <scope>NUCLEOTIDE SEQUENCE [LARGE SCALE GENOMIC DNA]</scope>
    <source>
        <strain evidence="2 3">MCA 5214</strain>
    </source>
</reference>
<evidence type="ECO:0000313" key="3">
    <source>
        <dbReference type="Proteomes" id="UP000245884"/>
    </source>
</evidence>
<feature type="region of interest" description="Disordered" evidence="1">
    <location>
        <begin position="46"/>
        <end position="75"/>
    </location>
</feature>